<gene>
    <name evidence="3" type="ORF">EJB05_24937</name>
</gene>
<dbReference type="EMBL" id="RWGY01000011">
    <property type="protein sequence ID" value="TVU33151.1"/>
    <property type="molecule type" value="Genomic_DNA"/>
</dbReference>
<keyword evidence="2" id="KW-1133">Transmembrane helix</keyword>
<keyword evidence="2" id="KW-0812">Transmembrane</keyword>
<feature type="transmembrane region" description="Helical" evidence="2">
    <location>
        <begin position="7"/>
        <end position="29"/>
    </location>
</feature>
<evidence type="ECO:0000256" key="1">
    <source>
        <dbReference type="SAM" id="MobiDB-lite"/>
    </source>
</evidence>
<sequence length="258" mass="27775">MDCFSRAMALAITHAACVALPVALVYAIVRVASSAPQQHVLATAALSVVLVLWVSTCSVYYVRVCAKLVPWSALGRCFLCRRRGRQLPGAGAGAMPQYALGRQGLGLKRDRVDPPNRRNLTLNLRSNRFGSTLFGRGLNRGAARSTPRGGESILLDSGNPAHRRRRPAPRSRRLVVSISMAETCFPFTNGSRLLRFGGRALTALLSVTTMPGADDADSTGSSGIAGIFVSKMDAVAWRWQEANELAVGHDELRSSRSL</sequence>
<dbReference type="Gramene" id="TVU33151">
    <property type="protein sequence ID" value="TVU33151"/>
    <property type="gene ID" value="EJB05_24937"/>
</dbReference>
<dbReference type="Proteomes" id="UP000324897">
    <property type="component" value="Chromosome 1"/>
</dbReference>
<keyword evidence="4" id="KW-1185">Reference proteome</keyword>
<proteinExistence type="predicted"/>
<feature type="region of interest" description="Disordered" evidence="1">
    <location>
        <begin position="140"/>
        <end position="170"/>
    </location>
</feature>
<keyword evidence="2" id="KW-0472">Membrane</keyword>
<accession>A0A5J9VCE9</accession>
<evidence type="ECO:0000313" key="4">
    <source>
        <dbReference type="Proteomes" id="UP000324897"/>
    </source>
</evidence>
<evidence type="ECO:0000256" key="2">
    <source>
        <dbReference type="SAM" id="Phobius"/>
    </source>
</evidence>
<protein>
    <submittedName>
        <fullName evidence="3">Uncharacterized protein</fullName>
    </submittedName>
</protein>
<feature type="transmembrane region" description="Helical" evidence="2">
    <location>
        <begin position="41"/>
        <end position="62"/>
    </location>
</feature>
<dbReference type="AlphaFoldDB" id="A0A5J9VCE9"/>
<name>A0A5J9VCE9_9POAL</name>
<feature type="compositionally biased region" description="Basic residues" evidence="1">
    <location>
        <begin position="161"/>
        <end position="170"/>
    </location>
</feature>
<organism evidence="3 4">
    <name type="scientific">Eragrostis curvula</name>
    <name type="common">weeping love grass</name>
    <dbReference type="NCBI Taxonomy" id="38414"/>
    <lineage>
        <taxon>Eukaryota</taxon>
        <taxon>Viridiplantae</taxon>
        <taxon>Streptophyta</taxon>
        <taxon>Embryophyta</taxon>
        <taxon>Tracheophyta</taxon>
        <taxon>Spermatophyta</taxon>
        <taxon>Magnoliopsida</taxon>
        <taxon>Liliopsida</taxon>
        <taxon>Poales</taxon>
        <taxon>Poaceae</taxon>
        <taxon>PACMAD clade</taxon>
        <taxon>Chloridoideae</taxon>
        <taxon>Eragrostideae</taxon>
        <taxon>Eragrostidinae</taxon>
        <taxon>Eragrostis</taxon>
    </lineage>
</organism>
<feature type="non-terminal residue" evidence="3">
    <location>
        <position position="1"/>
    </location>
</feature>
<comment type="caution">
    <text evidence="3">The sequence shown here is derived from an EMBL/GenBank/DDBJ whole genome shotgun (WGS) entry which is preliminary data.</text>
</comment>
<evidence type="ECO:0000313" key="3">
    <source>
        <dbReference type="EMBL" id="TVU33151.1"/>
    </source>
</evidence>
<reference evidence="3 4" key="1">
    <citation type="journal article" date="2019" name="Sci. Rep.">
        <title>A high-quality genome of Eragrostis curvula grass provides insights into Poaceae evolution and supports new strategies to enhance forage quality.</title>
        <authorList>
            <person name="Carballo J."/>
            <person name="Santos B.A.C.M."/>
            <person name="Zappacosta D."/>
            <person name="Garbus I."/>
            <person name="Selva J.P."/>
            <person name="Gallo C.A."/>
            <person name="Diaz A."/>
            <person name="Albertini E."/>
            <person name="Caccamo M."/>
            <person name="Echenique V."/>
        </authorList>
    </citation>
    <scope>NUCLEOTIDE SEQUENCE [LARGE SCALE GENOMIC DNA]</scope>
    <source>
        <strain evidence="4">cv. Victoria</strain>
        <tissue evidence="3">Leaf</tissue>
    </source>
</reference>